<feature type="compositionally biased region" description="Basic and acidic residues" evidence="7">
    <location>
        <begin position="1"/>
        <end position="15"/>
    </location>
</feature>
<evidence type="ECO:0000313" key="9">
    <source>
        <dbReference type="EMBL" id="KAF7514261.1"/>
    </source>
</evidence>
<keyword evidence="10" id="KW-1185">Reference proteome</keyword>
<evidence type="ECO:0000259" key="8">
    <source>
        <dbReference type="Pfam" id="PF10256"/>
    </source>
</evidence>
<reference evidence="9" key="1">
    <citation type="submission" date="2020-02" db="EMBL/GenBank/DDBJ databases">
        <authorList>
            <person name="Palmer J.M."/>
        </authorList>
    </citation>
    <scope>NUCLEOTIDE SEQUENCE</scope>
    <source>
        <strain evidence="9">EPUS1.4</strain>
        <tissue evidence="9">Thallus</tissue>
    </source>
</reference>
<evidence type="ECO:0000256" key="4">
    <source>
        <dbReference type="ARBA" id="ARBA00018463"/>
    </source>
</evidence>
<evidence type="ECO:0000256" key="5">
    <source>
        <dbReference type="ARBA" id="ARBA00022824"/>
    </source>
</evidence>
<evidence type="ECO:0000313" key="10">
    <source>
        <dbReference type="Proteomes" id="UP000606974"/>
    </source>
</evidence>
<comment type="subcellular location">
    <subcellularLocation>
        <location evidence="1">Endoplasmic reticulum membrane</location>
        <topology evidence="1">Peripheral membrane protein</topology>
    </subcellularLocation>
</comment>
<comment type="similarity">
    <text evidence="2">Belongs to the ERF4 family.</text>
</comment>
<dbReference type="Pfam" id="PF10256">
    <property type="entry name" value="Erf4"/>
    <property type="match status" value="1"/>
</dbReference>
<evidence type="ECO:0000256" key="2">
    <source>
        <dbReference type="ARBA" id="ARBA00007732"/>
    </source>
</evidence>
<feature type="compositionally biased region" description="Acidic residues" evidence="7">
    <location>
        <begin position="262"/>
        <end position="280"/>
    </location>
</feature>
<dbReference type="OrthoDB" id="5377273at2759"/>
<dbReference type="InterPro" id="IPR019383">
    <property type="entry name" value="Golgin_A_7/ERF4"/>
</dbReference>
<accession>A0A8H7AW54</accession>
<organism evidence="9 10">
    <name type="scientific">Endocarpon pusillum</name>
    <dbReference type="NCBI Taxonomy" id="364733"/>
    <lineage>
        <taxon>Eukaryota</taxon>
        <taxon>Fungi</taxon>
        <taxon>Dikarya</taxon>
        <taxon>Ascomycota</taxon>
        <taxon>Pezizomycotina</taxon>
        <taxon>Eurotiomycetes</taxon>
        <taxon>Chaetothyriomycetidae</taxon>
        <taxon>Verrucariales</taxon>
        <taxon>Verrucariaceae</taxon>
        <taxon>Endocarpon</taxon>
    </lineage>
</organism>
<evidence type="ECO:0000256" key="6">
    <source>
        <dbReference type="ARBA" id="ARBA00023136"/>
    </source>
</evidence>
<feature type="region of interest" description="Disordered" evidence="7">
    <location>
        <begin position="255"/>
        <end position="297"/>
    </location>
</feature>
<comment type="caution">
    <text evidence="9">The sequence shown here is derived from an EMBL/GenBank/DDBJ whole genome shotgun (WGS) entry which is preliminary data.</text>
</comment>
<proteinExistence type="inferred from homology"/>
<dbReference type="GO" id="GO:0006612">
    <property type="term" value="P:protein targeting to membrane"/>
    <property type="evidence" value="ECO:0007669"/>
    <property type="project" value="TreeGrafter"/>
</dbReference>
<dbReference type="AlphaFoldDB" id="A0A8H7AW54"/>
<dbReference type="PANTHER" id="PTHR13254:SF0">
    <property type="entry name" value="GOLGIN SUBFAMILY A MEMBER 7_ERF4 DOMAIN-CONTAINING PROTEIN"/>
    <property type="match status" value="1"/>
</dbReference>
<comment type="subunit">
    <text evidence="3">Interacts with ERF2.</text>
</comment>
<protein>
    <recommendedName>
        <fullName evidence="4">Ras modification protein ERF4</fullName>
    </recommendedName>
</protein>
<dbReference type="InterPro" id="IPR051371">
    <property type="entry name" value="Ras_palmitoyltransferase"/>
</dbReference>
<gene>
    <name evidence="9" type="ORF">GJ744_000031</name>
</gene>
<dbReference type="GO" id="GO:0031211">
    <property type="term" value="C:endoplasmic reticulum palmitoyltransferase complex"/>
    <property type="evidence" value="ECO:0007669"/>
    <property type="project" value="TreeGrafter"/>
</dbReference>
<evidence type="ECO:0000256" key="1">
    <source>
        <dbReference type="ARBA" id="ARBA00004406"/>
    </source>
</evidence>
<dbReference type="EMBL" id="JAACFV010000001">
    <property type="protein sequence ID" value="KAF7514261.1"/>
    <property type="molecule type" value="Genomic_DNA"/>
</dbReference>
<evidence type="ECO:0000256" key="3">
    <source>
        <dbReference type="ARBA" id="ARBA00011396"/>
    </source>
</evidence>
<keyword evidence="5" id="KW-0256">Endoplasmic reticulum</keyword>
<feature type="region of interest" description="Disordered" evidence="7">
    <location>
        <begin position="1"/>
        <end position="96"/>
    </location>
</feature>
<dbReference type="GO" id="GO:0005789">
    <property type="term" value="C:endoplasmic reticulum membrane"/>
    <property type="evidence" value="ECO:0007669"/>
    <property type="project" value="UniProtKB-SubCell"/>
</dbReference>
<evidence type="ECO:0000256" key="7">
    <source>
        <dbReference type="SAM" id="MobiDB-lite"/>
    </source>
</evidence>
<sequence length="297" mass="33605">MSDLEKQTQDHRPADAPRMGTTTPTSKYNTHDRDLEANIPQSQSILGQKYGMGKDDQPNHPPRHTRSQVSLRRPYSIKSEVPESRAGAEDTVDDQGSVAEELAWGPSHPCFPHLNPHVPLNSPEYISTRIIRIKRDWMVRGDLAPTYSNLYPEILDPLLPEHQFRNIIQKVNQTLVLAYDPFSSRNLVDVVMGVLTGWLWDDLGFGGVKKRLRDLEQWLADWNRDVGMVERVRIIPLKRTGYMSLDIQIPDPQIRIVNDGPGPEEEEEEEEEAVEAEEEAVPAGSMSASEKAVRVEG</sequence>
<keyword evidence="6" id="KW-0472">Membrane</keyword>
<name>A0A8H7AW54_9EURO</name>
<dbReference type="PANTHER" id="PTHR13254">
    <property type="entry name" value="GOLGI AUTOANTIGEN, GOLGIN SUBFAMILY A, 7"/>
    <property type="match status" value="1"/>
</dbReference>
<feature type="domain" description="Golgin subfamily A member 7/ERF4" evidence="8">
    <location>
        <begin position="130"/>
        <end position="246"/>
    </location>
</feature>
<dbReference type="Proteomes" id="UP000606974">
    <property type="component" value="Unassembled WGS sequence"/>
</dbReference>